<sequence length="144" mass="16121">MQVELQRLADNSLSETKEIPFSMQVIDTIADAKGLEVENLQVSWDKPSLLPLDSKMFDYASIALHLPVARLKGSYDSVKQYIDTYFWLLQEDDFASPKKGLANFTSGHLDPRDKTVWFGVCAMGICIVGTSRWKQCGDQSGLSL</sequence>
<proteinExistence type="predicted"/>
<dbReference type="AlphaFoldDB" id="A0A9D4U0N2"/>
<reference evidence="1" key="1">
    <citation type="submission" date="2021-01" db="EMBL/GenBank/DDBJ databases">
        <title>Adiantum capillus-veneris genome.</title>
        <authorList>
            <person name="Fang Y."/>
            <person name="Liao Q."/>
        </authorList>
    </citation>
    <scope>NUCLEOTIDE SEQUENCE</scope>
    <source>
        <strain evidence="1">H3</strain>
        <tissue evidence="1">Leaf</tissue>
    </source>
</reference>
<evidence type="ECO:0000313" key="2">
    <source>
        <dbReference type="Proteomes" id="UP000886520"/>
    </source>
</evidence>
<protein>
    <submittedName>
        <fullName evidence="1">Uncharacterized protein</fullName>
    </submittedName>
</protein>
<dbReference type="EMBL" id="JABFUD020000025">
    <property type="protein sequence ID" value="KAI5059143.1"/>
    <property type="molecule type" value="Genomic_DNA"/>
</dbReference>
<comment type="caution">
    <text evidence="1">The sequence shown here is derived from an EMBL/GenBank/DDBJ whole genome shotgun (WGS) entry which is preliminary data.</text>
</comment>
<gene>
    <name evidence="1" type="ORF">GOP47_0025462</name>
</gene>
<keyword evidence="2" id="KW-1185">Reference proteome</keyword>
<accession>A0A9D4U0N2</accession>
<dbReference type="Proteomes" id="UP000886520">
    <property type="component" value="Chromosome 25"/>
</dbReference>
<name>A0A9D4U0N2_ADICA</name>
<organism evidence="1 2">
    <name type="scientific">Adiantum capillus-veneris</name>
    <name type="common">Maidenhair fern</name>
    <dbReference type="NCBI Taxonomy" id="13818"/>
    <lineage>
        <taxon>Eukaryota</taxon>
        <taxon>Viridiplantae</taxon>
        <taxon>Streptophyta</taxon>
        <taxon>Embryophyta</taxon>
        <taxon>Tracheophyta</taxon>
        <taxon>Polypodiopsida</taxon>
        <taxon>Polypodiidae</taxon>
        <taxon>Polypodiales</taxon>
        <taxon>Pteridineae</taxon>
        <taxon>Pteridaceae</taxon>
        <taxon>Vittarioideae</taxon>
        <taxon>Adiantum</taxon>
    </lineage>
</organism>
<evidence type="ECO:0000313" key="1">
    <source>
        <dbReference type="EMBL" id="KAI5059143.1"/>
    </source>
</evidence>